<dbReference type="InParanoid" id="M4B4J9"/>
<keyword evidence="3" id="KW-1185">Reference proteome</keyword>
<evidence type="ECO:0000256" key="1">
    <source>
        <dbReference type="SAM" id="Phobius"/>
    </source>
</evidence>
<accession>M4B4J9</accession>
<keyword evidence="1" id="KW-0472">Membrane</keyword>
<sequence>MSTLRESHYILSKCNRSARMCHGGFTILPSSSLLCLSIPFNDNNNSNNMTSFK</sequence>
<reference evidence="3" key="1">
    <citation type="journal article" date="2010" name="Science">
        <title>Signatures of adaptation to obligate biotrophy in the Hyaloperonospora arabidopsidis genome.</title>
        <authorList>
            <person name="Baxter L."/>
            <person name="Tripathy S."/>
            <person name="Ishaque N."/>
            <person name="Boot N."/>
            <person name="Cabral A."/>
            <person name="Kemen E."/>
            <person name="Thines M."/>
            <person name="Ah-Fong A."/>
            <person name="Anderson R."/>
            <person name="Badejoko W."/>
            <person name="Bittner-Eddy P."/>
            <person name="Boore J.L."/>
            <person name="Chibucos M.C."/>
            <person name="Coates M."/>
            <person name="Dehal P."/>
            <person name="Delehaunty K."/>
            <person name="Dong S."/>
            <person name="Downton P."/>
            <person name="Dumas B."/>
            <person name="Fabro G."/>
            <person name="Fronick C."/>
            <person name="Fuerstenberg S.I."/>
            <person name="Fulton L."/>
            <person name="Gaulin E."/>
            <person name="Govers F."/>
            <person name="Hughes L."/>
            <person name="Humphray S."/>
            <person name="Jiang R.H."/>
            <person name="Judelson H."/>
            <person name="Kamoun S."/>
            <person name="Kyung K."/>
            <person name="Meijer H."/>
            <person name="Minx P."/>
            <person name="Morris P."/>
            <person name="Nelson J."/>
            <person name="Phuntumart V."/>
            <person name="Qutob D."/>
            <person name="Rehmany A."/>
            <person name="Rougon-Cardoso A."/>
            <person name="Ryden P."/>
            <person name="Torto-Alalibo T."/>
            <person name="Studholme D."/>
            <person name="Wang Y."/>
            <person name="Win J."/>
            <person name="Wood J."/>
            <person name="Clifton S.W."/>
            <person name="Rogers J."/>
            <person name="Van den Ackerveken G."/>
            <person name="Jones J.D."/>
            <person name="McDowell J.M."/>
            <person name="Beynon J."/>
            <person name="Tyler B.M."/>
        </authorList>
    </citation>
    <scope>NUCLEOTIDE SEQUENCE [LARGE SCALE GENOMIC DNA]</scope>
    <source>
        <strain evidence="3">Emoy2</strain>
    </source>
</reference>
<dbReference type="AlphaFoldDB" id="M4B4J9"/>
<dbReference type="Proteomes" id="UP000011713">
    <property type="component" value="Unassembled WGS sequence"/>
</dbReference>
<evidence type="ECO:0000313" key="3">
    <source>
        <dbReference type="Proteomes" id="UP000011713"/>
    </source>
</evidence>
<reference evidence="2" key="2">
    <citation type="submission" date="2015-06" db="UniProtKB">
        <authorList>
            <consortium name="EnsemblProtists"/>
        </authorList>
    </citation>
    <scope>IDENTIFICATION</scope>
    <source>
        <strain evidence="2">Emoy2</strain>
    </source>
</reference>
<evidence type="ECO:0000313" key="2">
    <source>
        <dbReference type="EnsemblProtists" id="HpaP801198"/>
    </source>
</evidence>
<organism evidence="2 3">
    <name type="scientific">Hyaloperonospora arabidopsidis (strain Emoy2)</name>
    <name type="common">Downy mildew agent</name>
    <name type="synonym">Peronospora arabidopsidis</name>
    <dbReference type="NCBI Taxonomy" id="559515"/>
    <lineage>
        <taxon>Eukaryota</taxon>
        <taxon>Sar</taxon>
        <taxon>Stramenopiles</taxon>
        <taxon>Oomycota</taxon>
        <taxon>Peronosporomycetes</taxon>
        <taxon>Peronosporales</taxon>
        <taxon>Peronosporaceae</taxon>
        <taxon>Hyaloperonospora</taxon>
    </lineage>
</organism>
<protein>
    <submittedName>
        <fullName evidence="2">Uncharacterized protein</fullName>
    </submittedName>
</protein>
<keyword evidence="1" id="KW-0812">Transmembrane</keyword>
<dbReference type="HOGENOM" id="CLU_3072794_0_0_1"/>
<dbReference type="EnsemblProtists" id="HpaT801198">
    <property type="protein sequence ID" value="HpaP801198"/>
    <property type="gene ID" value="HpaG801198"/>
</dbReference>
<dbReference type="EMBL" id="JH598253">
    <property type="status" value="NOT_ANNOTATED_CDS"/>
    <property type="molecule type" value="Genomic_DNA"/>
</dbReference>
<feature type="transmembrane region" description="Helical" evidence="1">
    <location>
        <begin position="21"/>
        <end position="40"/>
    </location>
</feature>
<keyword evidence="1" id="KW-1133">Transmembrane helix</keyword>
<name>M4B4J9_HYAAE</name>
<proteinExistence type="predicted"/>
<dbReference type="VEuPathDB" id="FungiDB:HpaG801198"/>